<name>A0ABM4D7H7_HYDVU</name>
<evidence type="ECO:0000256" key="2">
    <source>
        <dbReference type="ARBA" id="ARBA00023030"/>
    </source>
</evidence>
<reference evidence="8" key="1">
    <citation type="submission" date="2025-08" db="UniProtKB">
        <authorList>
            <consortium name="RefSeq"/>
        </authorList>
    </citation>
    <scope>IDENTIFICATION</scope>
</reference>
<keyword evidence="3" id="KW-0497">Mitogen</keyword>
<comment type="similarity">
    <text evidence="1 4">Belongs to the PDGF/VEGF growth factor family.</text>
</comment>
<feature type="domain" description="Platelet-derived growth factor (PDGF) family profile" evidence="6">
    <location>
        <begin position="105"/>
        <end position="191"/>
    </location>
</feature>
<dbReference type="Pfam" id="PF00341">
    <property type="entry name" value="PDGF"/>
    <property type="match status" value="1"/>
</dbReference>
<dbReference type="Gene3D" id="2.10.90.10">
    <property type="entry name" value="Cystine-knot cytokines"/>
    <property type="match status" value="1"/>
</dbReference>
<dbReference type="Proteomes" id="UP001652625">
    <property type="component" value="Chromosome 12"/>
</dbReference>
<dbReference type="GeneID" id="100201588"/>
<dbReference type="SUPFAM" id="SSF57501">
    <property type="entry name" value="Cystine-knot cytokines"/>
    <property type="match status" value="1"/>
</dbReference>
<dbReference type="PANTHER" id="PTHR11633:SF1">
    <property type="entry name" value="LD28763P"/>
    <property type="match status" value="1"/>
</dbReference>
<accession>A0ABM4D7H7</accession>
<keyword evidence="7" id="KW-1185">Reference proteome</keyword>
<evidence type="ECO:0000256" key="3">
    <source>
        <dbReference type="ARBA" id="ARBA00023246"/>
    </source>
</evidence>
<proteinExistence type="inferred from homology"/>
<dbReference type="PROSITE" id="PS50278">
    <property type="entry name" value="PDGF_2"/>
    <property type="match status" value="1"/>
</dbReference>
<dbReference type="PANTHER" id="PTHR11633">
    <property type="entry name" value="PLATELET-DERIVED GROWTH FACTOR"/>
    <property type="match status" value="1"/>
</dbReference>
<evidence type="ECO:0000313" key="8">
    <source>
        <dbReference type="RefSeq" id="XP_065670267.1"/>
    </source>
</evidence>
<dbReference type="InterPro" id="IPR029034">
    <property type="entry name" value="Cystine-knot_cytokine"/>
</dbReference>
<evidence type="ECO:0000256" key="1">
    <source>
        <dbReference type="ARBA" id="ARBA00006686"/>
    </source>
</evidence>
<protein>
    <submittedName>
        <fullName evidence="8">Vascular endothelial growth factor A isoform X3</fullName>
    </submittedName>
</protein>
<keyword evidence="2 4" id="KW-0339">Growth factor</keyword>
<evidence type="ECO:0000256" key="5">
    <source>
        <dbReference type="SAM" id="SignalP"/>
    </source>
</evidence>
<evidence type="ECO:0000256" key="4">
    <source>
        <dbReference type="RuleBase" id="RU003818"/>
    </source>
</evidence>
<dbReference type="InterPro" id="IPR000072">
    <property type="entry name" value="PDGF/VEGF_dom"/>
</dbReference>
<dbReference type="RefSeq" id="XP_065670267.1">
    <property type="nucleotide sequence ID" value="XM_065814195.1"/>
</dbReference>
<organism evidence="7 8">
    <name type="scientific">Hydra vulgaris</name>
    <name type="common">Hydra</name>
    <name type="synonym">Hydra attenuata</name>
    <dbReference type="NCBI Taxonomy" id="6087"/>
    <lineage>
        <taxon>Eukaryota</taxon>
        <taxon>Metazoa</taxon>
        <taxon>Cnidaria</taxon>
        <taxon>Hydrozoa</taxon>
        <taxon>Hydroidolina</taxon>
        <taxon>Anthoathecata</taxon>
        <taxon>Aplanulata</taxon>
        <taxon>Hydridae</taxon>
        <taxon>Hydra</taxon>
    </lineage>
</organism>
<evidence type="ECO:0000259" key="6">
    <source>
        <dbReference type="PROSITE" id="PS50278"/>
    </source>
</evidence>
<sequence length="257" mass="29457">MDIVIKLLFCMIIFTEINAVKKNDKISRYRDIEISKRIIQKLNRIKSFAQFIEEFDIEPPKRSFESMMMASNYPEPRESYNMAGLHGESRESYMLGGLNAANDSPSCQLMQKFEEIPKSKTDSFIFFPSCIKVNRCSGCCNTDIMECVALTNSSLFIDVYKVPTNGNRPYLYRVSYFNDESCGCQCKIKKENCSPKQIYDEGNCECLCNSKPKACSSKQQWSDITCDCTCKEVKSCSGGNFWNDITCQCEKKIKTKK</sequence>
<dbReference type="SMART" id="SM00141">
    <property type="entry name" value="PDGF"/>
    <property type="match status" value="1"/>
</dbReference>
<feature type="chain" id="PRO_5046771682" evidence="5">
    <location>
        <begin position="20"/>
        <end position="257"/>
    </location>
</feature>
<feature type="signal peptide" evidence="5">
    <location>
        <begin position="1"/>
        <end position="19"/>
    </location>
</feature>
<evidence type="ECO:0000313" key="7">
    <source>
        <dbReference type="Proteomes" id="UP001652625"/>
    </source>
</evidence>
<keyword evidence="5" id="KW-0732">Signal</keyword>
<gene>
    <name evidence="8" type="primary">LOC100201588</name>
</gene>